<dbReference type="EMBL" id="FQVT01000002">
    <property type="protein sequence ID" value="SHF78196.1"/>
    <property type="molecule type" value="Genomic_DNA"/>
</dbReference>
<evidence type="ECO:0000256" key="3">
    <source>
        <dbReference type="ARBA" id="ARBA00022960"/>
    </source>
</evidence>
<protein>
    <recommendedName>
        <fullName evidence="2 5">Cell shape-determining protein MreC</fullName>
    </recommendedName>
    <alternativeName>
        <fullName evidence="4 5">Cell shape protein MreC</fullName>
    </alternativeName>
</protein>
<dbReference type="RefSeq" id="WP_072877538.1">
    <property type="nucleotide sequence ID" value="NZ_FQVT01000002.1"/>
</dbReference>
<dbReference type="NCBIfam" id="NF010532">
    <property type="entry name" value="PRK13922.9-3"/>
    <property type="match status" value="1"/>
</dbReference>
<dbReference type="OrthoDB" id="9811827at2"/>
<dbReference type="Gene3D" id="2.40.10.350">
    <property type="entry name" value="Rod shape-determining protein MreC, domain 2"/>
    <property type="match status" value="1"/>
</dbReference>
<dbReference type="GO" id="GO:0008360">
    <property type="term" value="P:regulation of cell shape"/>
    <property type="evidence" value="ECO:0007669"/>
    <property type="project" value="UniProtKB-KW"/>
</dbReference>
<reference evidence="8" key="1">
    <citation type="submission" date="2016-11" db="EMBL/GenBank/DDBJ databases">
        <authorList>
            <person name="Varghese N."/>
            <person name="Submissions S."/>
        </authorList>
    </citation>
    <scope>NUCLEOTIDE SEQUENCE [LARGE SCALE GENOMIC DNA]</scope>
    <source>
        <strain evidence="8">DSM 24579</strain>
    </source>
</reference>
<dbReference type="AlphaFoldDB" id="A0A1M5EG82"/>
<dbReference type="Proteomes" id="UP000183945">
    <property type="component" value="Unassembled WGS sequence"/>
</dbReference>
<dbReference type="Pfam" id="PF04085">
    <property type="entry name" value="MreC"/>
    <property type="match status" value="1"/>
</dbReference>
<feature type="domain" description="Rod shape-determining protein MreC beta-barrel core" evidence="6">
    <location>
        <begin position="110"/>
        <end position="258"/>
    </location>
</feature>
<keyword evidence="8" id="KW-1185">Reference proteome</keyword>
<name>A0A1M5EG82_SALEC</name>
<gene>
    <name evidence="7" type="ORF">SAMN05444483_102362</name>
</gene>
<dbReference type="InterPro" id="IPR007221">
    <property type="entry name" value="MreC"/>
</dbReference>
<proteinExistence type="inferred from homology"/>
<evidence type="ECO:0000256" key="5">
    <source>
        <dbReference type="PIRNR" id="PIRNR038471"/>
    </source>
</evidence>
<keyword evidence="3 5" id="KW-0133">Cell shape</keyword>
<evidence type="ECO:0000259" key="6">
    <source>
        <dbReference type="Pfam" id="PF04085"/>
    </source>
</evidence>
<accession>A0A1M5EG82</accession>
<evidence type="ECO:0000313" key="7">
    <source>
        <dbReference type="EMBL" id="SHF78196.1"/>
    </source>
</evidence>
<comment type="function">
    <text evidence="5">Involved in formation and maintenance of cell shape.</text>
</comment>
<evidence type="ECO:0000256" key="4">
    <source>
        <dbReference type="ARBA" id="ARBA00032089"/>
    </source>
</evidence>
<dbReference type="STRING" id="1073325.SAMN05444483_102362"/>
<comment type="similarity">
    <text evidence="1 5">Belongs to the MreC family.</text>
</comment>
<dbReference type="GO" id="GO:0005886">
    <property type="term" value="C:plasma membrane"/>
    <property type="evidence" value="ECO:0007669"/>
    <property type="project" value="TreeGrafter"/>
</dbReference>
<evidence type="ECO:0000313" key="8">
    <source>
        <dbReference type="Proteomes" id="UP000183945"/>
    </source>
</evidence>
<dbReference type="InterPro" id="IPR055342">
    <property type="entry name" value="MreC_beta-barrel_core"/>
</dbReference>
<dbReference type="PIRSF" id="PIRSF038471">
    <property type="entry name" value="MreC"/>
    <property type="match status" value="1"/>
</dbReference>
<evidence type="ECO:0000256" key="2">
    <source>
        <dbReference type="ARBA" id="ARBA00013855"/>
    </source>
</evidence>
<dbReference type="InterPro" id="IPR042175">
    <property type="entry name" value="Cell/Rod_MreC_2"/>
</dbReference>
<organism evidence="7 8">
    <name type="scientific">Salegentibacter echinorum</name>
    <dbReference type="NCBI Taxonomy" id="1073325"/>
    <lineage>
        <taxon>Bacteria</taxon>
        <taxon>Pseudomonadati</taxon>
        <taxon>Bacteroidota</taxon>
        <taxon>Flavobacteriia</taxon>
        <taxon>Flavobacteriales</taxon>
        <taxon>Flavobacteriaceae</taxon>
        <taxon>Salegentibacter</taxon>
    </lineage>
</organism>
<dbReference type="Gene3D" id="2.40.10.340">
    <property type="entry name" value="Rod shape-determining protein MreC, domain 1"/>
    <property type="match status" value="1"/>
</dbReference>
<dbReference type="PANTHER" id="PTHR34138">
    <property type="entry name" value="CELL SHAPE-DETERMINING PROTEIN MREC"/>
    <property type="match status" value="1"/>
</dbReference>
<sequence>MQQIFNFLIRNKNNILFLFLLALAIFFTIQTHSFHKSKFISSANGLTGGIYSWANDFDTYMHLDEYNKRLLEENKKLRNTLTNLSDTISVENHSDTSSFEGTYYFRTARVINNNYAKPNNYLTLNQGAANGIESEFGVITSKGVIGIVDRVNNKFSRVISILNSESRINAQLNKTNHFGSLVWNGKNPNLVQLIDVPRQAPVKEGDTIVTGGRSLIFPAGIPIGSIQDFTLDQSESYYQINVKLFNDMTNIGYVYVIENREKEEIRSLEAENEQ</sequence>
<evidence type="ECO:0000256" key="1">
    <source>
        <dbReference type="ARBA" id="ARBA00009369"/>
    </source>
</evidence>
<dbReference type="PANTHER" id="PTHR34138:SF1">
    <property type="entry name" value="CELL SHAPE-DETERMINING PROTEIN MREC"/>
    <property type="match status" value="1"/>
</dbReference>
<dbReference type="InterPro" id="IPR042177">
    <property type="entry name" value="Cell/Rod_1"/>
</dbReference>